<accession>A0A0B2RTL3</accession>
<gene>
    <name evidence="1" type="ORF">glysoja_044408</name>
</gene>
<proteinExistence type="predicted"/>
<protein>
    <submittedName>
        <fullName evidence="1">Uncharacterized protein</fullName>
    </submittedName>
</protein>
<feature type="non-terminal residue" evidence="1">
    <location>
        <position position="1"/>
    </location>
</feature>
<dbReference type="EMBL" id="KN648057">
    <property type="protein sequence ID" value="KHN35703.1"/>
    <property type="molecule type" value="Genomic_DNA"/>
</dbReference>
<dbReference type="PANTHER" id="PTHR47481">
    <property type="match status" value="1"/>
</dbReference>
<evidence type="ECO:0000313" key="1">
    <source>
        <dbReference type="EMBL" id="KHN35703.1"/>
    </source>
</evidence>
<name>A0A0B2RTL3_GLYSO</name>
<feature type="non-terminal residue" evidence="1">
    <location>
        <position position="187"/>
    </location>
</feature>
<organism evidence="1">
    <name type="scientific">Glycine soja</name>
    <name type="common">Wild soybean</name>
    <dbReference type="NCBI Taxonomy" id="3848"/>
    <lineage>
        <taxon>Eukaryota</taxon>
        <taxon>Viridiplantae</taxon>
        <taxon>Streptophyta</taxon>
        <taxon>Embryophyta</taxon>
        <taxon>Tracheophyta</taxon>
        <taxon>Spermatophyta</taxon>
        <taxon>Magnoliopsida</taxon>
        <taxon>eudicotyledons</taxon>
        <taxon>Gunneridae</taxon>
        <taxon>Pentapetalae</taxon>
        <taxon>rosids</taxon>
        <taxon>fabids</taxon>
        <taxon>Fabales</taxon>
        <taxon>Fabaceae</taxon>
        <taxon>Papilionoideae</taxon>
        <taxon>50 kb inversion clade</taxon>
        <taxon>NPAAA clade</taxon>
        <taxon>indigoferoid/millettioid clade</taxon>
        <taxon>Phaseoleae</taxon>
        <taxon>Glycine</taxon>
        <taxon>Glycine subgen. Soja</taxon>
    </lineage>
</organism>
<sequence length="187" mass="20979">WAELFKIHARSTKVLDHIIPPANGTGMVPSTEEERELWSTLDATVLSWIYATISSDLLHTIIEPDSTAMEAWDRLRDIFQDNQHSRDVALEQEFSATSMENFPNVSSYCQRLKSLANQLKNVGAPVSNSRLVLQLVEGLTQPYRGVGMLIRQSNPLPPFYKARSMLTLEEAGMAKEHSKGKNGVQHS</sequence>
<dbReference type="Pfam" id="PF14223">
    <property type="entry name" value="Retrotran_gag_2"/>
    <property type="match status" value="1"/>
</dbReference>
<dbReference type="Proteomes" id="UP000053555">
    <property type="component" value="Unassembled WGS sequence"/>
</dbReference>
<dbReference type="PANTHER" id="PTHR47481:SF10">
    <property type="entry name" value="COPIA-LIKE POLYPROTEIN_RETROTRANSPOSON"/>
    <property type="match status" value="1"/>
</dbReference>
<dbReference type="AlphaFoldDB" id="A0A0B2RTL3"/>
<reference evidence="1" key="1">
    <citation type="submission" date="2014-07" db="EMBL/GenBank/DDBJ databases">
        <title>Identification of a novel salt tolerance gene in wild soybean by whole-genome sequencing.</title>
        <authorList>
            <person name="Lam H.-M."/>
            <person name="Qi X."/>
            <person name="Li M.-W."/>
            <person name="Liu X."/>
            <person name="Xie M."/>
            <person name="Ni M."/>
            <person name="Xu X."/>
        </authorList>
    </citation>
    <scope>NUCLEOTIDE SEQUENCE [LARGE SCALE GENOMIC DNA]</scope>
    <source>
        <tissue evidence="1">Root</tissue>
    </source>
</reference>